<dbReference type="PROSITE" id="PS00217">
    <property type="entry name" value="SUGAR_TRANSPORT_2"/>
    <property type="match status" value="1"/>
</dbReference>
<feature type="transmembrane region" description="Helical" evidence="7">
    <location>
        <begin position="310"/>
        <end position="328"/>
    </location>
</feature>
<keyword evidence="5 7" id="KW-1133">Transmembrane helix</keyword>
<keyword evidence="6 7" id="KW-0472">Membrane</keyword>
<sequence length="465" mass="50388">MTARRRELPRDRCPVTGNIVLPPPALAGGALPPVDHKNLRRAAWAGGIGTALENFDFTIFGTASAIIFSKIFFSDMDPISGMLASFGVLFVGFGARPLGGMFFSKFGDRLGRKFVMVATLFLMGTATFVIGLLPTYAMVGIWSPILLLMARFLQGFGAGAEQASGIVLLTETAPKGKRGRFSSLVFVGAAAGAAMGAVVWILVQMMPEEALLSYGWRLVFFSSIFVTIAAWVIRRKVKESPVFEELKAEGAIEATKVSPVADVWKHGKKHLARVFFMNVGANSHSYIYQVFIGAYLINYLDVDSKLIPKFLLIGALCACVSAVLFGILSDKFGRKRMYLIVTGFLMLFAVPAFLILNTGNLVLICLVIVVGFMIASQGTVGVQAAYFPELFGSRYRYAGVALGREFSSVFGGGLAPFICAALITWATGSWWPVAVYMVVIMGITFVTTLYAPETVDRDLLIEEDA</sequence>
<dbReference type="PROSITE" id="PS50850">
    <property type="entry name" value="MFS"/>
    <property type="match status" value="1"/>
</dbReference>
<feature type="domain" description="Major facilitator superfamily (MFS) profile" evidence="8">
    <location>
        <begin position="42"/>
        <end position="455"/>
    </location>
</feature>
<dbReference type="SUPFAM" id="SSF103473">
    <property type="entry name" value="MFS general substrate transporter"/>
    <property type="match status" value="1"/>
</dbReference>
<evidence type="ECO:0000256" key="5">
    <source>
        <dbReference type="ARBA" id="ARBA00022989"/>
    </source>
</evidence>
<keyword evidence="4 7" id="KW-0812">Transmembrane</keyword>
<feature type="transmembrane region" description="Helical" evidence="7">
    <location>
        <begin position="181"/>
        <end position="202"/>
    </location>
</feature>
<dbReference type="InterPro" id="IPR011701">
    <property type="entry name" value="MFS"/>
</dbReference>
<evidence type="ECO:0000313" key="9">
    <source>
        <dbReference type="EMBL" id="NUU16411.1"/>
    </source>
</evidence>
<name>A0A7Y5ZYF1_9CELL</name>
<evidence type="ECO:0000313" key="10">
    <source>
        <dbReference type="Proteomes" id="UP000565724"/>
    </source>
</evidence>
<evidence type="ECO:0000256" key="4">
    <source>
        <dbReference type="ARBA" id="ARBA00022692"/>
    </source>
</evidence>
<evidence type="ECO:0000256" key="2">
    <source>
        <dbReference type="ARBA" id="ARBA00022448"/>
    </source>
</evidence>
<keyword evidence="3" id="KW-1003">Cell membrane</keyword>
<feature type="transmembrane region" description="Helical" evidence="7">
    <location>
        <begin position="214"/>
        <end position="233"/>
    </location>
</feature>
<keyword evidence="2" id="KW-0813">Transport</keyword>
<reference evidence="9 10" key="1">
    <citation type="submission" date="2020-05" db="EMBL/GenBank/DDBJ databases">
        <title>Genome Sequencing of Type Strains.</title>
        <authorList>
            <person name="Lemaire J.F."/>
            <person name="Inderbitzin P."/>
            <person name="Gregorio O.A."/>
            <person name="Collins S.B."/>
            <person name="Wespe N."/>
            <person name="Knight-Connoni V."/>
        </authorList>
    </citation>
    <scope>NUCLEOTIDE SEQUENCE [LARGE SCALE GENOMIC DNA]</scope>
    <source>
        <strain evidence="9 10">ATCC 25174</strain>
    </source>
</reference>
<organism evidence="9 10">
    <name type="scientific">Cellulomonas humilata</name>
    <dbReference type="NCBI Taxonomy" id="144055"/>
    <lineage>
        <taxon>Bacteria</taxon>
        <taxon>Bacillati</taxon>
        <taxon>Actinomycetota</taxon>
        <taxon>Actinomycetes</taxon>
        <taxon>Micrococcales</taxon>
        <taxon>Cellulomonadaceae</taxon>
        <taxon>Cellulomonas</taxon>
    </lineage>
</organism>
<evidence type="ECO:0000256" key="1">
    <source>
        <dbReference type="ARBA" id="ARBA00004651"/>
    </source>
</evidence>
<comment type="subcellular location">
    <subcellularLocation>
        <location evidence="1">Cell membrane</location>
        <topology evidence="1">Multi-pass membrane protein</topology>
    </subcellularLocation>
</comment>
<feature type="transmembrane region" description="Helical" evidence="7">
    <location>
        <begin position="145"/>
        <end position="169"/>
    </location>
</feature>
<feature type="transmembrane region" description="Helical" evidence="7">
    <location>
        <begin position="408"/>
        <end position="427"/>
    </location>
</feature>
<dbReference type="InterPro" id="IPR005829">
    <property type="entry name" value="Sugar_transporter_CS"/>
</dbReference>
<dbReference type="InterPro" id="IPR036259">
    <property type="entry name" value="MFS_trans_sf"/>
</dbReference>
<feature type="transmembrane region" description="Helical" evidence="7">
    <location>
        <begin position="361"/>
        <end position="387"/>
    </location>
</feature>
<dbReference type="Gene3D" id="1.20.1250.20">
    <property type="entry name" value="MFS general substrate transporter like domains"/>
    <property type="match status" value="2"/>
</dbReference>
<dbReference type="CDD" id="cd17369">
    <property type="entry name" value="MFS_ShiA_like"/>
    <property type="match status" value="1"/>
</dbReference>
<dbReference type="EMBL" id="JABMCI010000048">
    <property type="protein sequence ID" value="NUU16411.1"/>
    <property type="molecule type" value="Genomic_DNA"/>
</dbReference>
<keyword evidence="10" id="KW-1185">Reference proteome</keyword>
<dbReference type="Proteomes" id="UP000565724">
    <property type="component" value="Unassembled WGS sequence"/>
</dbReference>
<accession>A0A7Y5ZYF1</accession>
<evidence type="ECO:0000256" key="3">
    <source>
        <dbReference type="ARBA" id="ARBA00022475"/>
    </source>
</evidence>
<feature type="transmembrane region" description="Helical" evidence="7">
    <location>
        <begin position="433"/>
        <end position="451"/>
    </location>
</feature>
<dbReference type="Pfam" id="PF07690">
    <property type="entry name" value="MFS_1"/>
    <property type="match status" value="1"/>
</dbReference>
<feature type="transmembrane region" description="Helical" evidence="7">
    <location>
        <begin position="115"/>
        <end position="139"/>
    </location>
</feature>
<dbReference type="AlphaFoldDB" id="A0A7Y5ZYF1"/>
<protein>
    <submittedName>
        <fullName evidence="9">MHS family MFS transporter</fullName>
    </submittedName>
</protein>
<dbReference type="PANTHER" id="PTHR43045">
    <property type="entry name" value="SHIKIMATE TRANSPORTER"/>
    <property type="match status" value="1"/>
</dbReference>
<evidence type="ECO:0000256" key="7">
    <source>
        <dbReference type="SAM" id="Phobius"/>
    </source>
</evidence>
<dbReference type="GO" id="GO:0022857">
    <property type="term" value="F:transmembrane transporter activity"/>
    <property type="evidence" value="ECO:0007669"/>
    <property type="project" value="InterPro"/>
</dbReference>
<evidence type="ECO:0000259" key="8">
    <source>
        <dbReference type="PROSITE" id="PS50850"/>
    </source>
</evidence>
<feature type="transmembrane region" description="Helical" evidence="7">
    <location>
        <begin position="55"/>
        <end position="73"/>
    </location>
</feature>
<feature type="transmembrane region" description="Helical" evidence="7">
    <location>
        <begin position="337"/>
        <end position="355"/>
    </location>
</feature>
<feature type="transmembrane region" description="Helical" evidence="7">
    <location>
        <begin position="79"/>
        <end position="103"/>
    </location>
</feature>
<dbReference type="InterPro" id="IPR020846">
    <property type="entry name" value="MFS_dom"/>
</dbReference>
<feature type="transmembrane region" description="Helical" evidence="7">
    <location>
        <begin position="275"/>
        <end position="298"/>
    </location>
</feature>
<dbReference type="PANTHER" id="PTHR43045:SF1">
    <property type="entry name" value="SHIKIMATE TRANSPORTER"/>
    <property type="match status" value="1"/>
</dbReference>
<proteinExistence type="predicted"/>
<evidence type="ECO:0000256" key="6">
    <source>
        <dbReference type="ARBA" id="ARBA00023136"/>
    </source>
</evidence>
<comment type="caution">
    <text evidence="9">The sequence shown here is derived from an EMBL/GenBank/DDBJ whole genome shotgun (WGS) entry which is preliminary data.</text>
</comment>
<dbReference type="GO" id="GO:0005886">
    <property type="term" value="C:plasma membrane"/>
    <property type="evidence" value="ECO:0007669"/>
    <property type="project" value="UniProtKB-SubCell"/>
</dbReference>
<gene>
    <name evidence="9" type="ORF">HP550_04010</name>
</gene>